<proteinExistence type="predicted"/>
<dbReference type="Pfam" id="PF04338">
    <property type="entry name" value="DUF481"/>
    <property type="match status" value="1"/>
</dbReference>
<feature type="chain" id="PRO_5021256131" evidence="1">
    <location>
        <begin position="20"/>
        <end position="239"/>
    </location>
</feature>
<dbReference type="OrthoDB" id="5292716at2"/>
<gene>
    <name evidence="2" type="ORF">E4656_08290</name>
</gene>
<dbReference type="AlphaFoldDB" id="A0A4Z0WH99"/>
<reference evidence="2 3" key="1">
    <citation type="submission" date="2019-04" db="EMBL/GenBank/DDBJ databases">
        <title>Natronospirillum operosus gen. nov., sp. nov., a haloalkaliphilic satellite isolated from decaying biomass of laboratory culture of cyanobacterium Geitlerinema sp. and proposal of Natronospirillaceae fam. nov. and Saccharospirillaceae fam. nov.</title>
        <authorList>
            <person name="Kevbrin V."/>
            <person name="Boltyanskaya Y."/>
            <person name="Koziaeva V."/>
            <person name="Grouzdev D.S."/>
            <person name="Park M."/>
            <person name="Cho J."/>
        </authorList>
    </citation>
    <scope>NUCLEOTIDE SEQUENCE [LARGE SCALE GENOMIC DNA]</scope>
    <source>
        <strain evidence="2 3">G-116</strain>
    </source>
</reference>
<protein>
    <submittedName>
        <fullName evidence="2">DUF481 domain-containing protein</fullName>
    </submittedName>
</protein>
<dbReference type="RefSeq" id="WP_135482726.1">
    <property type="nucleotide sequence ID" value="NZ_SRMF01000002.1"/>
</dbReference>
<dbReference type="EMBL" id="SRMF01000002">
    <property type="protein sequence ID" value="TGG94158.1"/>
    <property type="molecule type" value="Genomic_DNA"/>
</dbReference>
<keyword evidence="3" id="KW-1185">Reference proteome</keyword>
<feature type="signal peptide" evidence="1">
    <location>
        <begin position="1"/>
        <end position="19"/>
    </location>
</feature>
<evidence type="ECO:0000313" key="3">
    <source>
        <dbReference type="Proteomes" id="UP000297475"/>
    </source>
</evidence>
<organism evidence="2 3">
    <name type="scientific">Natronospirillum operosum</name>
    <dbReference type="NCBI Taxonomy" id="2759953"/>
    <lineage>
        <taxon>Bacteria</taxon>
        <taxon>Pseudomonadati</taxon>
        <taxon>Pseudomonadota</taxon>
        <taxon>Gammaproteobacteria</taxon>
        <taxon>Oceanospirillales</taxon>
        <taxon>Natronospirillaceae</taxon>
        <taxon>Natronospirillum</taxon>
    </lineage>
</organism>
<keyword evidence="1" id="KW-0732">Signal</keyword>
<dbReference type="Proteomes" id="UP000297475">
    <property type="component" value="Unassembled WGS sequence"/>
</dbReference>
<comment type="caution">
    <text evidence="2">The sequence shown here is derived from an EMBL/GenBank/DDBJ whole genome shotgun (WGS) entry which is preliminary data.</text>
</comment>
<sequence length="239" mass="27282">MFRWSMLLLGLSLSVVAQAQEDESRVWSGEVEVGAVLIAGNTDIQRFNGALTILRNGEILRNRARVEGFYALNSGTEVARRYALSNQLDYKLGERHYLFNKVRYENDRYAAFDYNFTSSLGYGYRIVQTPEHQLSAETEAGLGFRELRRATTGEVLREGLLVFGLNYRWRPDETATFSQSVDTEISDSRVITRSLSNITVMLTEQARFRFAYDHRFNSSVPESFSRTDSTATVSLGYQF</sequence>
<evidence type="ECO:0000256" key="1">
    <source>
        <dbReference type="SAM" id="SignalP"/>
    </source>
</evidence>
<accession>A0A4Z0WH99</accession>
<name>A0A4Z0WH99_9GAMM</name>
<evidence type="ECO:0000313" key="2">
    <source>
        <dbReference type="EMBL" id="TGG94158.1"/>
    </source>
</evidence>
<dbReference type="InterPro" id="IPR007433">
    <property type="entry name" value="DUF481"/>
</dbReference>